<feature type="transmembrane region" description="Helical" evidence="1">
    <location>
        <begin position="69"/>
        <end position="95"/>
    </location>
</feature>
<evidence type="ECO:0000313" key="2">
    <source>
        <dbReference type="EMBL" id="CAD2218868.1"/>
    </source>
</evidence>
<dbReference type="EMBL" id="LR877156">
    <property type="protein sequence ID" value="CAD2218868.1"/>
    <property type="molecule type" value="Genomic_DNA"/>
</dbReference>
<keyword evidence="1" id="KW-0472">Membrane</keyword>
<keyword evidence="3" id="KW-1185">Reference proteome</keyword>
<sequence length="242" mass="27071">MDSILSRFGKGKEEKIKVDPSVFDKENKHYTGKIFGLPADDVIFYAKVTCGTLAALLTVYIFLKGYALLASFSLQSVARLGFLGGFFTCFLCYSVTLNCMKKMRINPNAVYNQSIALVMRNEKVTQFLGSHPRTGDFKTYSETGGFKFPLVRRIRSGSYELSDLLGLKPRRLQMLFVLKHPNNGREGLVSCDVVRDGVGPFNSSNVYTSLAITLTEHGTQKQPETLIIIGKPEDLINRSFLR</sequence>
<keyword evidence="1" id="KW-0812">Transmembrane</keyword>
<dbReference type="OrthoDB" id="271145at2759"/>
<dbReference type="VEuPathDB" id="TriTrypDB:ADEAN_000636100"/>
<organism evidence="2 3">
    <name type="scientific">Angomonas deanei</name>
    <dbReference type="NCBI Taxonomy" id="59799"/>
    <lineage>
        <taxon>Eukaryota</taxon>
        <taxon>Discoba</taxon>
        <taxon>Euglenozoa</taxon>
        <taxon>Kinetoplastea</taxon>
        <taxon>Metakinetoplastina</taxon>
        <taxon>Trypanosomatida</taxon>
        <taxon>Trypanosomatidae</taxon>
        <taxon>Strigomonadinae</taxon>
        <taxon>Angomonas</taxon>
    </lineage>
</organism>
<dbReference type="AlphaFoldDB" id="S9VS48"/>
<accession>S9VS48</accession>
<dbReference type="Proteomes" id="UP000515908">
    <property type="component" value="Chromosome 12"/>
</dbReference>
<keyword evidence="1" id="KW-1133">Transmembrane helix</keyword>
<feature type="transmembrane region" description="Helical" evidence="1">
    <location>
        <begin position="42"/>
        <end position="63"/>
    </location>
</feature>
<evidence type="ECO:0000256" key="1">
    <source>
        <dbReference type="SAM" id="Phobius"/>
    </source>
</evidence>
<evidence type="ECO:0000313" key="3">
    <source>
        <dbReference type="Proteomes" id="UP000515908"/>
    </source>
</evidence>
<name>S9VS48_9TRYP</name>
<reference evidence="2 3" key="1">
    <citation type="submission" date="2020-08" db="EMBL/GenBank/DDBJ databases">
        <authorList>
            <person name="Newling K."/>
            <person name="Davey J."/>
            <person name="Forrester S."/>
        </authorList>
    </citation>
    <scope>NUCLEOTIDE SEQUENCE [LARGE SCALE GENOMIC DNA]</scope>
    <source>
        <strain evidence="3">Crithidia deanei Carvalho (ATCC PRA-265)</strain>
    </source>
</reference>
<gene>
    <name evidence="2" type="ORF">ADEAN_000636100</name>
</gene>
<protein>
    <submittedName>
        <fullName evidence="2">Uncharacterized protein</fullName>
    </submittedName>
</protein>
<proteinExistence type="predicted"/>